<evidence type="ECO:0000313" key="2">
    <source>
        <dbReference type="EMBL" id="GAQ34417.1"/>
    </source>
</evidence>
<name>A0A117DV52_ASPNG</name>
<dbReference type="AlphaFoldDB" id="A0A117DV52"/>
<feature type="region of interest" description="Disordered" evidence="1">
    <location>
        <begin position="392"/>
        <end position="424"/>
    </location>
</feature>
<dbReference type="VEuPathDB" id="FungiDB:M747DRAFT_264379"/>
<evidence type="ECO:0000256" key="1">
    <source>
        <dbReference type="SAM" id="MobiDB-lite"/>
    </source>
</evidence>
<feature type="region of interest" description="Disordered" evidence="1">
    <location>
        <begin position="194"/>
        <end position="245"/>
    </location>
</feature>
<dbReference type="EMBL" id="BCMY01000001">
    <property type="protein sequence ID" value="GAQ34417.1"/>
    <property type="molecule type" value="Genomic_DNA"/>
</dbReference>
<protein>
    <submittedName>
        <fullName evidence="2">Uncharacterized protein</fullName>
    </submittedName>
</protein>
<feature type="compositionally biased region" description="Low complexity" evidence="1">
    <location>
        <begin position="840"/>
        <end position="852"/>
    </location>
</feature>
<dbReference type="VEuPathDB" id="FungiDB:M747DRAFT_242430"/>
<sequence>MTQLVVHWFACNHFYPEWRNTPIPPWASPGTILRPTAALHGYDCTVCLDPPSMIQEARKSVLMTAAALSKIIDIPVNDGGFMHGVIRFYARGDHLRWLQPPTPDAQLLAPDPYLHALMMESWRNTLGELYFWTRPGYLFDVALAEVKRSEPDNYELLNWSGTNYMPICPYYYVSMSPMAQPVVKPVQSSYDSAQRCSLGSQTSSNLVQTPMRKPESSNGSTQSSFDTARSISSNQSLSSRVSQSPCHEDIIQQVGTQNNTTTAMQNVQTSQVSLPFVRMDPSVALDDPFVVEPISGEGSWSRQDDHFADLKRQLRLPGPMVRNVSPDLGSPTPSTPERISAREINRRRDSEKSYKPTSLVNGTSASCDDDETWSMEDASVSSFKDAVNARSESASSSAASPVVASKTDNNLRSPVRNTSDIPPTTCTSVDPSLLVIENGLKMYPSIEHSYDVAAIRPRSLSPAENPEHELHVGSPSGKDAEDANSRAFNIGTENGSNTDLFTATLDQYTVEQLAARQLTKTPELESNPNEYGFGSPRPIPVYAPLLSPKFSVIAMSFPYSQDARRRRVGAGSGFSSTGNRTVLGYWVPLAVTVGIATVSIAAWIWSERSEDDDDNNNNNNRDTTTIPPPHDDRFPAPEGYPHGEYADDYARSTATDIPGDDASMMARMQGALRRTPSPQQIFDGASKKVAAGVAAAGAFVGGALTSIREEDRGDFEDHSRWSEEVASRAQRAEQPAPTMTGALPVRDVGVGGPVSATKKRTVAIVVSSESAQVDPEDIVSQHVSILSHLPEHVNLDTARVFIMIYAPGLKHAPKQGSSSQPDLSVASSYSNIAPEEAVASGELPEGESPSESRQVDEEEGSTPMFKTMYTQAQALVEKENTIMPFSTATGFVHLLRHLSPEVVYVQESLTGEAGEHVKLFSGWVRDTVIVVGGEFGHGGLVDSDDESALADKGEKWWQKEGVTGIGKRINVVDVHRIGDDWRRRVSGHD</sequence>
<dbReference type="PaxDb" id="5061-CADANGAP00001015"/>
<feature type="region of interest" description="Disordered" evidence="1">
    <location>
        <begin position="319"/>
        <end position="371"/>
    </location>
</feature>
<evidence type="ECO:0000313" key="3">
    <source>
        <dbReference type="Proteomes" id="UP000068243"/>
    </source>
</evidence>
<feature type="compositionally biased region" description="Polar residues" evidence="1">
    <location>
        <begin position="355"/>
        <end position="366"/>
    </location>
</feature>
<feature type="compositionally biased region" description="Basic and acidic residues" evidence="1">
    <location>
        <begin position="339"/>
        <end position="354"/>
    </location>
</feature>
<feature type="compositionally biased region" description="Polar residues" evidence="1">
    <location>
        <begin position="194"/>
        <end position="208"/>
    </location>
</feature>
<dbReference type="VEuPathDB" id="FungiDB:ASPNIDRAFT2_1182362"/>
<feature type="region of interest" description="Disordered" evidence="1">
    <location>
        <begin position="462"/>
        <end position="483"/>
    </location>
</feature>
<feature type="region of interest" description="Disordered" evidence="1">
    <location>
        <begin position="837"/>
        <end position="860"/>
    </location>
</feature>
<accession>A0A117DV52</accession>
<proteinExistence type="predicted"/>
<dbReference type="OrthoDB" id="4507478at2759"/>
<feature type="region of interest" description="Disordered" evidence="1">
    <location>
        <begin position="727"/>
        <end position="746"/>
    </location>
</feature>
<feature type="compositionally biased region" description="Low complexity" evidence="1">
    <location>
        <begin position="230"/>
        <end position="244"/>
    </location>
</feature>
<feature type="compositionally biased region" description="Polar residues" evidence="1">
    <location>
        <begin position="406"/>
        <end position="424"/>
    </location>
</feature>
<organism evidence="2 3">
    <name type="scientific">Aspergillus niger</name>
    <dbReference type="NCBI Taxonomy" id="5061"/>
    <lineage>
        <taxon>Eukaryota</taxon>
        <taxon>Fungi</taxon>
        <taxon>Dikarya</taxon>
        <taxon>Ascomycota</taxon>
        <taxon>Pezizomycotina</taxon>
        <taxon>Eurotiomycetes</taxon>
        <taxon>Eurotiomycetidae</taxon>
        <taxon>Eurotiales</taxon>
        <taxon>Aspergillaceae</taxon>
        <taxon>Aspergillus</taxon>
        <taxon>Aspergillus subgen. Circumdati</taxon>
    </lineage>
</organism>
<feature type="region of interest" description="Disordered" evidence="1">
    <location>
        <begin position="609"/>
        <end position="646"/>
    </location>
</feature>
<reference evidence="3" key="1">
    <citation type="journal article" date="2016" name="Genome Announc.">
        <title>Draft genome sequence of Aspergillus niger strain An76.</title>
        <authorList>
            <person name="Gong W."/>
            <person name="Cheng Z."/>
            <person name="Zhang H."/>
            <person name="Liu L."/>
            <person name="Gao P."/>
            <person name="Wang L."/>
        </authorList>
    </citation>
    <scope>NUCLEOTIDE SEQUENCE [LARGE SCALE GENOMIC DNA]</scope>
    <source>
        <strain evidence="3">An76</strain>
    </source>
</reference>
<dbReference type="Proteomes" id="UP000068243">
    <property type="component" value="Unassembled WGS sequence"/>
</dbReference>
<dbReference type="VEuPathDB" id="FungiDB:ATCC64974_15060"/>
<dbReference type="VEuPathDB" id="FungiDB:An01g10460"/>
<dbReference type="VEuPathDB" id="FungiDB:ASPNIDRAFT2_1149896"/>
<dbReference type="VEuPathDB" id="FungiDB:ATCC64974_15050"/>
<feature type="compositionally biased region" description="Polar residues" evidence="1">
    <location>
        <begin position="216"/>
        <end position="229"/>
    </location>
</feature>
<gene>
    <name evidence="2" type="ORF">ABL_00684</name>
</gene>
<feature type="compositionally biased region" description="Low complexity" evidence="1">
    <location>
        <begin position="392"/>
        <end position="405"/>
    </location>
</feature>
<comment type="caution">
    <text evidence="2">The sequence shown here is derived from an EMBL/GenBank/DDBJ whole genome shotgun (WGS) entry which is preliminary data.</text>
</comment>